<dbReference type="KEGG" id="smy:BJP26_03475"/>
<gene>
    <name evidence="1" type="ORF">AVM11_03355</name>
</gene>
<proteinExistence type="predicted"/>
<name>A0A175Y3C6_9SPHN</name>
<dbReference type="RefSeq" id="WP_017980588.1">
    <property type="nucleotide sequence ID" value="NZ_CP017578.1"/>
</dbReference>
<sequence>MAEPRRKPAGGADARVRLIRAVRAACRAQGIGDDDRRAIQLTATGKASQANMDTTDLARVLDRLNRTQAPRGADRAHVGKVRALWWTLYWLGAIDQPDDRAIGAFVKRQTGRDALRFLDARAAHRVIEALKDWATREGVAWPMPGDPIADRRAVATAIAARIDPATPVDTMLRAILPGDPAQWPAGSWDEAIRALGKRWRRERAR</sequence>
<dbReference type="OrthoDB" id="7353918at2"/>
<organism evidence="1 2">
    <name type="scientific">Sphingomonas melonis TY</name>
    <dbReference type="NCBI Taxonomy" id="621456"/>
    <lineage>
        <taxon>Bacteria</taxon>
        <taxon>Pseudomonadati</taxon>
        <taxon>Pseudomonadota</taxon>
        <taxon>Alphaproteobacteria</taxon>
        <taxon>Sphingomonadales</taxon>
        <taxon>Sphingomonadaceae</taxon>
        <taxon>Sphingomonas</taxon>
    </lineage>
</organism>
<keyword evidence="2" id="KW-1185">Reference proteome</keyword>
<comment type="caution">
    <text evidence="1">The sequence shown here is derived from an EMBL/GenBank/DDBJ whole genome shotgun (WGS) entry which is preliminary data.</text>
</comment>
<dbReference type="Proteomes" id="UP000078460">
    <property type="component" value="Unassembled WGS sequence"/>
</dbReference>
<dbReference type="Pfam" id="PF06252">
    <property type="entry name" value="GemA"/>
    <property type="match status" value="1"/>
</dbReference>
<evidence type="ECO:0000313" key="1">
    <source>
        <dbReference type="EMBL" id="KZB95324.1"/>
    </source>
</evidence>
<protein>
    <submittedName>
        <fullName evidence="1">Uncharacterized protein</fullName>
    </submittedName>
</protein>
<dbReference type="GeneID" id="93796999"/>
<accession>A0A175Y3C6</accession>
<evidence type="ECO:0000313" key="2">
    <source>
        <dbReference type="Proteomes" id="UP000078460"/>
    </source>
</evidence>
<dbReference type="EMBL" id="LQCK02000012">
    <property type="protein sequence ID" value="KZB95324.1"/>
    <property type="molecule type" value="Genomic_DNA"/>
</dbReference>
<reference evidence="1" key="1">
    <citation type="submission" date="2016-03" db="EMBL/GenBank/DDBJ databases">
        <title>Sphingomonas melonis TY, whole genome shotgun sequencing.</title>
        <authorList>
            <person name="Wang H."/>
            <person name="Zhu P."/>
        </authorList>
    </citation>
    <scope>NUCLEOTIDE SEQUENCE [LARGE SCALE GENOMIC DNA]</scope>
    <source>
        <strain evidence="1">TY</strain>
    </source>
</reference>
<dbReference type="AlphaFoldDB" id="A0A175Y3C6"/>
<dbReference type="InterPro" id="IPR009363">
    <property type="entry name" value="Phage_Mu_Gp16"/>
</dbReference>
<dbReference type="STRING" id="621456.BJP26_03475"/>